<comment type="caution">
    <text evidence="2">The sequence shown here is derived from an EMBL/GenBank/DDBJ whole genome shotgun (WGS) entry which is preliminary data.</text>
</comment>
<keyword evidence="1" id="KW-0812">Transmembrane</keyword>
<keyword evidence="3" id="KW-1185">Reference proteome</keyword>
<dbReference type="Pfam" id="PF10823">
    <property type="entry name" value="DUF2568"/>
    <property type="match status" value="1"/>
</dbReference>
<name>A0ABQ6GLA8_9BACL</name>
<dbReference type="Proteomes" id="UP001157114">
    <property type="component" value="Unassembled WGS sequence"/>
</dbReference>
<evidence type="ECO:0000313" key="2">
    <source>
        <dbReference type="EMBL" id="GLX71030.1"/>
    </source>
</evidence>
<gene>
    <name evidence="2" type="ORF">MU1_53780</name>
</gene>
<protein>
    <recommendedName>
        <fullName evidence="4">DUF2568 domain-containing protein</fullName>
    </recommendedName>
</protein>
<feature type="transmembrane region" description="Helical" evidence="1">
    <location>
        <begin position="90"/>
        <end position="110"/>
    </location>
</feature>
<evidence type="ECO:0000313" key="3">
    <source>
        <dbReference type="Proteomes" id="UP001157114"/>
    </source>
</evidence>
<reference evidence="2 3" key="1">
    <citation type="submission" date="2023-03" db="EMBL/GenBank/DDBJ databases">
        <title>Draft genome sequence of the bacteria which degrade cell wall of Tricholomamatutake.</title>
        <authorList>
            <person name="Konishi Y."/>
            <person name="Fukuta Y."/>
            <person name="Shirasaka N."/>
        </authorList>
    </citation>
    <scope>NUCLEOTIDE SEQUENCE [LARGE SCALE GENOMIC DNA]</scope>
    <source>
        <strain evidence="3">mu1</strain>
    </source>
</reference>
<feature type="transmembrane region" description="Helical" evidence="1">
    <location>
        <begin position="31"/>
        <end position="52"/>
    </location>
</feature>
<organism evidence="2 3">
    <name type="scientific">Paenibacillus glycanilyticus</name>
    <dbReference type="NCBI Taxonomy" id="126569"/>
    <lineage>
        <taxon>Bacteria</taxon>
        <taxon>Bacillati</taxon>
        <taxon>Bacillota</taxon>
        <taxon>Bacilli</taxon>
        <taxon>Bacillales</taxon>
        <taxon>Paenibacillaceae</taxon>
        <taxon>Paenibacillus</taxon>
    </lineage>
</organism>
<dbReference type="RefSeq" id="WP_284241855.1">
    <property type="nucleotide sequence ID" value="NZ_BSSQ01000025.1"/>
</dbReference>
<dbReference type="InterPro" id="IPR021214">
    <property type="entry name" value="DUF2568"/>
</dbReference>
<keyword evidence="1" id="KW-1133">Transmembrane helix</keyword>
<evidence type="ECO:0008006" key="4">
    <source>
        <dbReference type="Google" id="ProtNLM"/>
    </source>
</evidence>
<sequence length="115" mass="12400">MKAIILLIFFLLELGAMAAFGYGAYHIKAGAAFKIILAIASPVVVAIVWGLFLSPKASLPVFSFPVRTALKMVVFFLASASLYATGQTMLGLTFLIMSLLIVAAVFIFNLHEVKM</sequence>
<accession>A0ABQ6GLA8</accession>
<keyword evidence="1" id="KW-0472">Membrane</keyword>
<evidence type="ECO:0000256" key="1">
    <source>
        <dbReference type="SAM" id="Phobius"/>
    </source>
</evidence>
<dbReference type="EMBL" id="BSSQ01000025">
    <property type="protein sequence ID" value="GLX71030.1"/>
    <property type="molecule type" value="Genomic_DNA"/>
</dbReference>
<proteinExistence type="predicted"/>